<evidence type="ECO:0000313" key="1">
    <source>
        <dbReference type="EMBL" id="RFS24858.1"/>
    </source>
</evidence>
<proteinExistence type="predicted"/>
<dbReference type="Proteomes" id="UP000260644">
    <property type="component" value="Unassembled WGS sequence"/>
</dbReference>
<keyword evidence="2" id="KW-1185">Reference proteome</keyword>
<organism evidence="1 2">
    <name type="scientific">Chitinophaga silvatica</name>
    <dbReference type="NCBI Taxonomy" id="2282649"/>
    <lineage>
        <taxon>Bacteria</taxon>
        <taxon>Pseudomonadati</taxon>
        <taxon>Bacteroidota</taxon>
        <taxon>Chitinophagia</taxon>
        <taxon>Chitinophagales</taxon>
        <taxon>Chitinophagaceae</taxon>
        <taxon>Chitinophaga</taxon>
    </lineage>
</organism>
<dbReference type="RefSeq" id="WP_116974832.1">
    <property type="nucleotide sequence ID" value="NZ_QPMM01000002.1"/>
</dbReference>
<accession>A0A3E1YEC7</accession>
<comment type="caution">
    <text evidence="1">The sequence shown here is derived from an EMBL/GenBank/DDBJ whole genome shotgun (WGS) entry which is preliminary data.</text>
</comment>
<dbReference type="AlphaFoldDB" id="A0A3E1YEC7"/>
<name>A0A3E1YEC7_9BACT</name>
<reference evidence="1 2" key="1">
    <citation type="submission" date="2018-07" db="EMBL/GenBank/DDBJ databases">
        <title>Chitinophaga K2CV101002-2 sp. nov., isolated from a monsoon evergreen broad-leaved forest soil.</title>
        <authorList>
            <person name="Lv Y."/>
        </authorList>
    </citation>
    <scope>NUCLEOTIDE SEQUENCE [LARGE SCALE GENOMIC DNA]</scope>
    <source>
        <strain evidence="1 2">GDMCC 1.1288</strain>
    </source>
</reference>
<gene>
    <name evidence="1" type="ORF">DVR12_06615</name>
</gene>
<protein>
    <submittedName>
        <fullName evidence="1">Uncharacterized protein</fullName>
    </submittedName>
</protein>
<dbReference type="EMBL" id="QPMM01000002">
    <property type="protein sequence ID" value="RFS24858.1"/>
    <property type="molecule type" value="Genomic_DNA"/>
</dbReference>
<sequence length="105" mass="12482">MTSKEYIENKLIEAVNLFPKIRCRCEYDIFAEAYYIEICPSSFYKNKEFDKWLDTTIMSFFKQKYPVGICIHPRGRSKIVENCEFEIQGSLYKSRKKVTTQLANL</sequence>
<evidence type="ECO:0000313" key="2">
    <source>
        <dbReference type="Proteomes" id="UP000260644"/>
    </source>
</evidence>